<keyword evidence="2" id="KW-1185">Reference proteome</keyword>
<dbReference type="PANTHER" id="PTHR35567">
    <property type="entry name" value="MALATE DEHYDROGENASE (AFU_ORTHOLOGUE AFUA_2G13800)"/>
    <property type="match status" value="1"/>
</dbReference>
<dbReference type="InterPro" id="IPR021851">
    <property type="entry name" value="DUF3455"/>
</dbReference>
<dbReference type="Proteomes" id="UP000481861">
    <property type="component" value="Unassembled WGS sequence"/>
</dbReference>
<name>A0A7C8I554_9PLEO</name>
<evidence type="ECO:0000313" key="1">
    <source>
        <dbReference type="EMBL" id="KAF2865390.1"/>
    </source>
</evidence>
<organism evidence="1 2">
    <name type="scientific">Massariosphaeria phaeospora</name>
    <dbReference type="NCBI Taxonomy" id="100035"/>
    <lineage>
        <taxon>Eukaryota</taxon>
        <taxon>Fungi</taxon>
        <taxon>Dikarya</taxon>
        <taxon>Ascomycota</taxon>
        <taxon>Pezizomycotina</taxon>
        <taxon>Dothideomycetes</taxon>
        <taxon>Pleosporomycetidae</taxon>
        <taxon>Pleosporales</taxon>
        <taxon>Pleosporales incertae sedis</taxon>
        <taxon>Massariosphaeria</taxon>
    </lineage>
</organism>
<dbReference type="OrthoDB" id="1859733at2759"/>
<reference evidence="1 2" key="1">
    <citation type="submission" date="2020-01" db="EMBL/GenBank/DDBJ databases">
        <authorList>
            <consortium name="DOE Joint Genome Institute"/>
            <person name="Haridas S."/>
            <person name="Albert R."/>
            <person name="Binder M."/>
            <person name="Bloem J."/>
            <person name="Labutti K."/>
            <person name="Salamov A."/>
            <person name="Andreopoulos B."/>
            <person name="Baker S.E."/>
            <person name="Barry K."/>
            <person name="Bills G."/>
            <person name="Bluhm B.H."/>
            <person name="Cannon C."/>
            <person name="Castanera R."/>
            <person name="Culley D.E."/>
            <person name="Daum C."/>
            <person name="Ezra D."/>
            <person name="Gonzalez J.B."/>
            <person name="Henrissat B."/>
            <person name="Kuo A."/>
            <person name="Liang C."/>
            <person name="Lipzen A."/>
            <person name="Lutzoni F."/>
            <person name="Magnuson J."/>
            <person name="Mondo S."/>
            <person name="Nolan M."/>
            <person name="Ohm R."/>
            <person name="Pangilinan J."/>
            <person name="Park H.-J.H."/>
            <person name="Ramirez L."/>
            <person name="Alfaro M."/>
            <person name="Sun H."/>
            <person name="Tritt A."/>
            <person name="Yoshinaga Y."/>
            <person name="Zwiers L.-H.L."/>
            <person name="Turgeon B.G."/>
            <person name="Goodwin S.B."/>
            <person name="Spatafora J.W."/>
            <person name="Crous P.W."/>
            <person name="Grigoriev I.V."/>
        </authorList>
    </citation>
    <scope>NUCLEOTIDE SEQUENCE [LARGE SCALE GENOMIC DNA]</scope>
    <source>
        <strain evidence="1 2">CBS 611.86</strain>
    </source>
</reference>
<feature type="non-terminal residue" evidence="1">
    <location>
        <position position="195"/>
    </location>
</feature>
<dbReference type="EMBL" id="JAADJZ010000034">
    <property type="protein sequence ID" value="KAF2865390.1"/>
    <property type="molecule type" value="Genomic_DNA"/>
</dbReference>
<gene>
    <name evidence="1" type="ORF">BDV95DRAFT_448492</name>
</gene>
<evidence type="ECO:0000313" key="2">
    <source>
        <dbReference type="Proteomes" id="UP000481861"/>
    </source>
</evidence>
<feature type="non-terminal residue" evidence="1">
    <location>
        <position position="1"/>
    </location>
</feature>
<accession>A0A7C8I554</accession>
<evidence type="ECO:0008006" key="3">
    <source>
        <dbReference type="Google" id="ProtNLM"/>
    </source>
</evidence>
<protein>
    <recommendedName>
        <fullName evidence="3">Malate dehydrogenase</fullName>
    </recommendedName>
</protein>
<dbReference type="Pfam" id="PF11937">
    <property type="entry name" value="DUF3455"/>
    <property type="match status" value="1"/>
</dbReference>
<dbReference type="PANTHER" id="PTHR35567:SF11">
    <property type="entry name" value="MALATE DEHYDROGENASE (AFU_ORTHOLOGUE AFUA_2G13800)"/>
    <property type="match status" value="1"/>
</dbReference>
<proteinExistence type="predicted"/>
<comment type="caution">
    <text evidence="1">The sequence shown here is derived from an EMBL/GenBank/DDBJ whole genome shotgun (WGS) entry which is preliminary data.</text>
</comment>
<dbReference type="AlphaFoldDB" id="A0A7C8I554"/>
<sequence>AAPMAPKITRLPKHFVARQENNTIEDGTCKLDSVPQPANTLKAPTPDISLMLIALGRGTQNYTCADASAATLPTQVGAVAQLFNASCAVANNALGQIDENPNSIGMHFFADLTTPEFDIPGVGNTQAKKVDEMNAPNAANIKWLRLEAKQETSTSAVRQIYRLNTVGGLAPKNCEGQTPGAVITVQYQAQYWIYA</sequence>